<dbReference type="InterPro" id="IPR009414">
    <property type="entry name" value="DUF1064"/>
</dbReference>
<gene>
    <name evidence="1" type="ORF">N6G96_06085</name>
</gene>
<dbReference type="RefSeq" id="WP_323708964.1">
    <property type="nucleotide sequence ID" value="NZ_CP104778.1"/>
</dbReference>
<name>A0ABZ0Q1R2_9LACO</name>
<keyword evidence="2" id="KW-1185">Reference proteome</keyword>
<protein>
    <submittedName>
        <fullName evidence="1">DUF1064 domain-containing protein</fullName>
    </submittedName>
</protein>
<dbReference type="Proteomes" id="UP001302696">
    <property type="component" value="Chromosome"/>
</dbReference>
<sequence length="152" mass="17935">MKGQMSAINRKGRKVEIDGYKFDSQREADFYSRYVKNCGLDFDVHPRFDLVKPFALESMKFRKVVYTPDFVVYDKTGNILHVYDVKNGFSVYDLDTGVQLRFKMFAEHYRFPVEVVVPRVHYFRTKIFGITKQHNEPIQKTNLNYTVGDLVD</sequence>
<reference evidence="2" key="1">
    <citation type="submission" date="2024-06" db="EMBL/GenBank/DDBJ databases">
        <authorList>
            <person name="Chang H.C."/>
            <person name="Mun S.Y."/>
        </authorList>
    </citation>
    <scope>NUCLEOTIDE SEQUENCE [LARGE SCALE GENOMIC DNA]</scope>
    <source>
        <strain evidence="2">KT1</strain>
    </source>
</reference>
<dbReference type="Pfam" id="PF06356">
    <property type="entry name" value="DUF1064"/>
    <property type="match status" value="1"/>
</dbReference>
<accession>A0ABZ0Q1R2</accession>
<evidence type="ECO:0000313" key="1">
    <source>
        <dbReference type="EMBL" id="WPC20876.1"/>
    </source>
</evidence>
<proteinExistence type="predicted"/>
<evidence type="ECO:0000313" key="2">
    <source>
        <dbReference type="Proteomes" id="UP001302696"/>
    </source>
</evidence>
<dbReference type="EMBL" id="CP104778">
    <property type="protein sequence ID" value="WPC20876.1"/>
    <property type="molecule type" value="Genomic_DNA"/>
</dbReference>
<organism evidence="1 2">
    <name type="scientific">Pediococcus inopinatus</name>
    <dbReference type="NCBI Taxonomy" id="114090"/>
    <lineage>
        <taxon>Bacteria</taxon>
        <taxon>Bacillati</taxon>
        <taxon>Bacillota</taxon>
        <taxon>Bacilli</taxon>
        <taxon>Lactobacillales</taxon>
        <taxon>Lactobacillaceae</taxon>
        <taxon>Pediococcus</taxon>
    </lineage>
</organism>